<proteinExistence type="predicted"/>
<dbReference type="PANTHER" id="PTHR37287:SF1">
    <property type="entry name" value="INO EIGHTY SUBUNIT 1"/>
    <property type="match status" value="1"/>
</dbReference>
<feature type="region of interest" description="Disordered" evidence="1">
    <location>
        <begin position="1"/>
        <end position="68"/>
    </location>
</feature>
<accession>A0ABP0EIN3</accession>
<feature type="compositionally biased region" description="Low complexity" evidence="1">
    <location>
        <begin position="49"/>
        <end position="68"/>
    </location>
</feature>
<name>A0ABP0EIN3_9ASCO</name>
<keyword evidence="3" id="KW-1185">Reference proteome</keyword>
<evidence type="ECO:0000313" key="2">
    <source>
        <dbReference type="EMBL" id="CAK7919369.1"/>
    </source>
</evidence>
<feature type="region of interest" description="Disordered" evidence="1">
    <location>
        <begin position="80"/>
        <end position="168"/>
    </location>
</feature>
<dbReference type="InterPro" id="IPR038014">
    <property type="entry name" value="Ies1"/>
</dbReference>
<dbReference type="Proteomes" id="UP001497600">
    <property type="component" value="Chromosome G"/>
</dbReference>
<gene>
    <name evidence="2" type="ORF">CAAN4_G17744</name>
</gene>
<evidence type="ECO:0000313" key="3">
    <source>
        <dbReference type="Proteomes" id="UP001497600"/>
    </source>
</evidence>
<reference evidence="2 3" key="1">
    <citation type="submission" date="2024-01" db="EMBL/GenBank/DDBJ databases">
        <authorList>
            <consortium name="Genoscope - CEA"/>
            <person name="William W."/>
        </authorList>
    </citation>
    <scope>NUCLEOTIDE SEQUENCE [LARGE SCALE GENOMIC DNA]</scope>
    <source>
        <strain evidence="2 3">29B2s-10</strain>
    </source>
</reference>
<dbReference type="PANTHER" id="PTHR37287">
    <property type="entry name" value="INO EIGHTY SUBUNIT 1"/>
    <property type="match status" value="1"/>
</dbReference>
<feature type="compositionally biased region" description="Polar residues" evidence="1">
    <location>
        <begin position="109"/>
        <end position="126"/>
    </location>
</feature>
<sequence length="848" mass="93350">MSSLPELDVMTESELEFTAGTTEPESNVGTPDVTENGVESGEKVPVVPVERSGVEGSVPESVPESAVVSSTIPNLVPVADETPITTNSSPIPPPPKFADILNASPISPPQTGNSTVDSTPATNGNVATATENTDTNANTTITSIADDEEDSPKKKKNGPGGNTRFTRHLKKSDGEPFWRKDIQYDFLKALFDNDQKVFTNTFPDAGIVGITNEPKYSFSELYVRTLAESGKCSKILKERLLKDVEMGVSVGKVCLLVNSGRMNTTINFVPEMRSTLRTYHSIPSLQADPIHGGSKPLQDTPRLKSILKSVCEGQEHLKKLQDIMEAPLAPAQPNTNIIQLIFLLSTNSRGIKYYQEEGALNNNFMDFFLNEKVHPRSRALRFLWLMYTFLETGFSTEEIKNNPFGIDGNIPSEEMVPDEEVNRFDQDTEYEIKFSQEMILTRQRYLTDEEHNSNPKRGNKSRKDKELAAQVEDENVDVAAAIAAVEGVVPIAAPAVPTEHNPPHAPPITAPSSVMPVASLTNAEPESLDTESAKETSVVTSSHTVGPPGLQILAPAEKRGPEDDGDHHIAKKAKRPLPTFNSTVSSPLGHSVISAHDSNGNGATASKATNGLATSIISFDDEPSHDYLTETSTTRMERSDHNLTFPIKQLSKIKESLPEESEYSPTNKTSMASHLNIVSKSKPLLKQLRANSKISNAEFNKKVEDLKDWIFRYFQYKKSTSNGLLGMEWENMRYDVINGIESFVYKQQGKSYEGLQQEILDNTDNGRRGHNIGGVSGADSDEVGFGFVPVYDFNRDNEENKFIQNLLQYCNETLAASETESLKKDPPRNANYVSIDLKGGKIEFNLEF</sequence>
<feature type="compositionally biased region" description="Low complexity" evidence="1">
    <location>
        <begin position="127"/>
        <end position="142"/>
    </location>
</feature>
<organism evidence="2 3">
    <name type="scientific">[Candida] anglica</name>
    <dbReference type="NCBI Taxonomy" id="148631"/>
    <lineage>
        <taxon>Eukaryota</taxon>
        <taxon>Fungi</taxon>
        <taxon>Dikarya</taxon>
        <taxon>Ascomycota</taxon>
        <taxon>Saccharomycotina</taxon>
        <taxon>Pichiomycetes</taxon>
        <taxon>Debaryomycetaceae</taxon>
        <taxon>Kurtzmaniella</taxon>
    </lineage>
</organism>
<feature type="region of interest" description="Disordered" evidence="1">
    <location>
        <begin position="444"/>
        <end position="469"/>
    </location>
</feature>
<evidence type="ECO:0000256" key="1">
    <source>
        <dbReference type="SAM" id="MobiDB-lite"/>
    </source>
</evidence>
<feature type="region of interest" description="Disordered" evidence="1">
    <location>
        <begin position="557"/>
        <end position="585"/>
    </location>
</feature>
<evidence type="ECO:0008006" key="4">
    <source>
        <dbReference type="Google" id="ProtNLM"/>
    </source>
</evidence>
<dbReference type="EMBL" id="OZ004259">
    <property type="protein sequence ID" value="CAK7919369.1"/>
    <property type="molecule type" value="Genomic_DNA"/>
</dbReference>
<feature type="compositionally biased region" description="Basic and acidic residues" evidence="1">
    <location>
        <begin position="557"/>
        <end position="568"/>
    </location>
</feature>
<protein>
    <recommendedName>
        <fullName evidence="4">Ino eighty subunit 1</fullName>
    </recommendedName>
</protein>
<feature type="compositionally biased region" description="Polar residues" evidence="1">
    <location>
        <begin position="19"/>
        <end position="29"/>
    </location>
</feature>